<dbReference type="AlphaFoldDB" id="X1FCH5"/>
<accession>X1FCH5</accession>
<protein>
    <submittedName>
        <fullName evidence="1">Uncharacterized protein</fullName>
    </submittedName>
</protein>
<comment type="caution">
    <text evidence="1">The sequence shown here is derived from an EMBL/GenBank/DDBJ whole genome shotgun (WGS) entry which is preliminary data.</text>
</comment>
<gene>
    <name evidence="1" type="ORF">S01H4_65597</name>
</gene>
<dbReference type="EMBL" id="BART01040206">
    <property type="protein sequence ID" value="GAH27094.1"/>
    <property type="molecule type" value="Genomic_DNA"/>
</dbReference>
<organism evidence="1">
    <name type="scientific">marine sediment metagenome</name>
    <dbReference type="NCBI Taxonomy" id="412755"/>
    <lineage>
        <taxon>unclassified sequences</taxon>
        <taxon>metagenomes</taxon>
        <taxon>ecological metagenomes</taxon>
    </lineage>
</organism>
<name>X1FCH5_9ZZZZ</name>
<dbReference type="SUPFAM" id="SSF57783">
    <property type="entry name" value="Zinc beta-ribbon"/>
    <property type="match status" value="1"/>
</dbReference>
<evidence type="ECO:0000313" key="1">
    <source>
        <dbReference type="EMBL" id="GAH27094.1"/>
    </source>
</evidence>
<sequence length="58" mass="6954">MVVIKKIRCPECNSAETYGRLLGFRCRHCNNIFKKEDVKLDHIDKKESEQKVDRRDLF</sequence>
<proteinExistence type="predicted"/>
<reference evidence="1" key="1">
    <citation type="journal article" date="2014" name="Front. Microbiol.">
        <title>High frequency of phylogenetically diverse reductive dehalogenase-homologous genes in deep subseafloor sedimentary metagenomes.</title>
        <authorList>
            <person name="Kawai M."/>
            <person name="Futagami T."/>
            <person name="Toyoda A."/>
            <person name="Takaki Y."/>
            <person name="Nishi S."/>
            <person name="Hori S."/>
            <person name="Arai W."/>
            <person name="Tsubouchi T."/>
            <person name="Morono Y."/>
            <person name="Uchiyama I."/>
            <person name="Ito T."/>
            <person name="Fujiyama A."/>
            <person name="Inagaki F."/>
            <person name="Takami H."/>
        </authorList>
    </citation>
    <scope>NUCLEOTIDE SEQUENCE</scope>
    <source>
        <strain evidence="1">Expedition CK06-06</strain>
    </source>
</reference>